<proteinExistence type="predicted"/>
<sequence>MLRNSHELVKREEIRTGDLNGKFRRGGWHEKKKFWGKQFLFVDRKWEKNLDSGVALQNVVSHGGGASVLCSVFSNTL</sequence>
<gene>
    <name evidence="1" type="ORF">AYBTSS11_LOCUS22408</name>
</gene>
<protein>
    <submittedName>
        <fullName evidence="1">Uncharacterized protein</fullName>
    </submittedName>
</protein>
<dbReference type="Proteomes" id="UP001189624">
    <property type="component" value="Chromosome 7"/>
</dbReference>
<evidence type="ECO:0000313" key="2">
    <source>
        <dbReference type="Proteomes" id="UP001189624"/>
    </source>
</evidence>
<accession>A0AA86SXG9</accession>
<dbReference type="EMBL" id="OY731404">
    <property type="protein sequence ID" value="CAJ1969721.1"/>
    <property type="molecule type" value="Genomic_DNA"/>
</dbReference>
<keyword evidence="2" id="KW-1185">Reference proteome</keyword>
<name>A0AA86SXG9_9FABA</name>
<reference evidence="1" key="1">
    <citation type="submission" date="2023-10" db="EMBL/GenBank/DDBJ databases">
        <authorList>
            <person name="Domelevo Entfellner J.-B."/>
        </authorList>
    </citation>
    <scope>NUCLEOTIDE SEQUENCE</scope>
</reference>
<organism evidence="1 2">
    <name type="scientific">Sphenostylis stenocarpa</name>
    <dbReference type="NCBI Taxonomy" id="92480"/>
    <lineage>
        <taxon>Eukaryota</taxon>
        <taxon>Viridiplantae</taxon>
        <taxon>Streptophyta</taxon>
        <taxon>Embryophyta</taxon>
        <taxon>Tracheophyta</taxon>
        <taxon>Spermatophyta</taxon>
        <taxon>Magnoliopsida</taxon>
        <taxon>eudicotyledons</taxon>
        <taxon>Gunneridae</taxon>
        <taxon>Pentapetalae</taxon>
        <taxon>rosids</taxon>
        <taxon>fabids</taxon>
        <taxon>Fabales</taxon>
        <taxon>Fabaceae</taxon>
        <taxon>Papilionoideae</taxon>
        <taxon>50 kb inversion clade</taxon>
        <taxon>NPAAA clade</taxon>
        <taxon>indigoferoid/millettioid clade</taxon>
        <taxon>Phaseoleae</taxon>
        <taxon>Sphenostylis</taxon>
    </lineage>
</organism>
<dbReference type="Gramene" id="rna-AYBTSS11_LOCUS22408">
    <property type="protein sequence ID" value="CAJ1969721.1"/>
    <property type="gene ID" value="gene-AYBTSS11_LOCUS22408"/>
</dbReference>
<feature type="non-terminal residue" evidence="1">
    <location>
        <position position="77"/>
    </location>
</feature>
<dbReference type="AlphaFoldDB" id="A0AA86SXG9"/>
<evidence type="ECO:0000313" key="1">
    <source>
        <dbReference type="EMBL" id="CAJ1969721.1"/>
    </source>
</evidence>